<feature type="region of interest" description="Disordered" evidence="1">
    <location>
        <begin position="474"/>
        <end position="509"/>
    </location>
</feature>
<evidence type="ECO:0000259" key="2">
    <source>
        <dbReference type="Pfam" id="PF20611"/>
    </source>
</evidence>
<feature type="region of interest" description="Disordered" evidence="1">
    <location>
        <begin position="206"/>
        <end position="257"/>
    </location>
</feature>
<feature type="compositionally biased region" description="Low complexity" evidence="1">
    <location>
        <begin position="207"/>
        <end position="225"/>
    </location>
</feature>
<gene>
    <name evidence="3" type="ORF">OG549_05770</name>
</gene>
<reference evidence="3" key="1">
    <citation type="submission" date="2022-10" db="EMBL/GenBank/DDBJ databases">
        <title>The complete genomes of actinobacterial strains from the NBC collection.</title>
        <authorList>
            <person name="Joergensen T.S."/>
            <person name="Alvarez Arevalo M."/>
            <person name="Sterndorff E.B."/>
            <person name="Faurdal D."/>
            <person name="Vuksanovic O."/>
            <person name="Mourched A.-S."/>
            <person name="Charusanti P."/>
            <person name="Shaw S."/>
            <person name="Blin K."/>
            <person name="Weber T."/>
        </authorList>
    </citation>
    <scope>NUCLEOTIDE SEQUENCE</scope>
    <source>
        <strain evidence="3">NBC_00003</strain>
    </source>
</reference>
<feature type="domain" description="DUF6801" evidence="2">
    <location>
        <begin position="49"/>
        <end position="201"/>
    </location>
</feature>
<feature type="compositionally biased region" description="Low complexity" evidence="1">
    <location>
        <begin position="236"/>
        <end position="253"/>
    </location>
</feature>
<dbReference type="InterPro" id="IPR046542">
    <property type="entry name" value="DUF6801"/>
</dbReference>
<protein>
    <recommendedName>
        <fullName evidence="2">DUF6801 domain-containing protein</fullName>
    </recommendedName>
</protein>
<dbReference type="EMBL" id="CP108318">
    <property type="protein sequence ID" value="WTW60187.1"/>
    <property type="molecule type" value="Genomic_DNA"/>
</dbReference>
<dbReference type="AlphaFoldDB" id="A0AAU2UYM9"/>
<accession>A0AAU2UYM9</accession>
<name>A0AAU2UYM9_9ACTN</name>
<proteinExistence type="predicted"/>
<sequence length="509" mass="51622">MTGTLGPAGRWRSMRRRGAVAAATVVLAGIVPGAGVAVGDQRVSIELAYSCAFPGGVRPVKVGVGARFPDRAAPDVPIRPAEVTTSVTLPDAAVAELTTIHAARTGAITRLTTEVAQNGATAPALWQGTAPSVPLATTGGAALQATGEVPTVTANSPGDLTVTAAGLTIDFSPVTAEGAATDPATLSVTCTLTPGAPTLLAKVPVDAASSSPTPAPSASTTAPATGGPRQPSPGGAPKVVPPKAQGAPPAAAPECRGDTTNPLALAAYTTGYSNATKMSGASLIPVFCAKVVQGPSRLKRIEVRPGVFELHLLQTSVGRLDHQGRAQTPPGPATFLTFGFMPTTATMTLEETGPMIIDSDLNNTAGHGETYIRIPLVLRISDVKVNGTPLDVGPNCRTSKPLYSDDPDPARNTKDHVVLLGKLKKGTDTVWRGYSLSRGGPLDGSVTIPPFTGCGVGEDLSPLFTASVSGPANTVKQNQGAPCASGIPDDPAKLCTPDKQPTNVPLPLR</sequence>
<dbReference type="Pfam" id="PF20611">
    <property type="entry name" value="DUF6801"/>
    <property type="match status" value="1"/>
</dbReference>
<evidence type="ECO:0000256" key="1">
    <source>
        <dbReference type="SAM" id="MobiDB-lite"/>
    </source>
</evidence>
<organism evidence="3">
    <name type="scientific">Streptomyces sp. NBC_00003</name>
    <dbReference type="NCBI Taxonomy" id="2903608"/>
    <lineage>
        <taxon>Bacteria</taxon>
        <taxon>Bacillati</taxon>
        <taxon>Actinomycetota</taxon>
        <taxon>Actinomycetes</taxon>
        <taxon>Kitasatosporales</taxon>
        <taxon>Streptomycetaceae</taxon>
        <taxon>Streptomyces</taxon>
    </lineage>
</organism>
<evidence type="ECO:0000313" key="3">
    <source>
        <dbReference type="EMBL" id="WTW60187.1"/>
    </source>
</evidence>